<evidence type="ECO:0000313" key="2">
    <source>
        <dbReference type="EMBL" id="CAD7640769.1"/>
    </source>
</evidence>
<evidence type="ECO:0000313" key="3">
    <source>
        <dbReference type="Proteomes" id="UP000728032"/>
    </source>
</evidence>
<accession>A0A7R9LFJ9</accession>
<organism evidence="2">
    <name type="scientific">Oppiella nova</name>
    <dbReference type="NCBI Taxonomy" id="334625"/>
    <lineage>
        <taxon>Eukaryota</taxon>
        <taxon>Metazoa</taxon>
        <taxon>Ecdysozoa</taxon>
        <taxon>Arthropoda</taxon>
        <taxon>Chelicerata</taxon>
        <taxon>Arachnida</taxon>
        <taxon>Acari</taxon>
        <taxon>Acariformes</taxon>
        <taxon>Sarcoptiformes</taxon>
        <taxon>Oribatida</taxon>
        <taxon>Brachypylina</taxon>
        <taxon>Oppioidea</taxon>
        <taxon>Oppiidae</taxon>
        <taxon>Oppiella</taxon>
    </lineage>
</organism>
<keyword evidence="3" id="KW-1185">Reference proteome</keyword>
<protein>
    <submittedName>
        <fullName evidence="2">Uncharacterized protein</fullName>
    </submittedName>
</protein>
<dbReference type="EMBL" id="CAJPVJ010000685">
    <property type="protein sequence ID" value="CAG2163152.1"/>
    <property type="molecule type" value="Genomic_DNA"/>
</dbReference>
<feature type="region of interest" description="Disordered" evidence="1">
    <location>
        <begin position="1"/>
        <end position="34"/>
    </location>
</feature>
<proteinExistence type="predicted"/>
<dbReference type="EMBL" id="OC915510">
    <property type="protein sequence ID" value="CAD7640769.1"/>
    <property type="molecule type" value="Genomic_DNA"/>
</dbReference>
<feature type="compositionally biased region" description="Low complexity" evidence="1">
    <location>
        <begin position="1"/>
        <end position="13"/>
    </location>
</feature>
<gene>
    <name evidence="2" type="ORF">ONB1V03_LOCUS2736</name>
</gene>
<reference evidence="2" key="1">
    <citation type="submission" date="2020-11" db="EMBL/GenBank/DDBJ databases">
        <authorList>
            <person name="Tran Van P."/>
        </authorList>
    </citation>
    <scope>NUCLEOTIDE SEQUENCE</scope>
</reference>
<evidence type="ECO:0000256" key="1">
    <source>
        <dbReference type="SAM" id="MobiDB-lite"/>
    </source>
</evidence>
<sequence>MSSSSGPSAGTSGKRSRSKVSISCEDEGNASKRLKPDCCRVNDLNVVNKSRIYNFGYRKKPAELFRKDLISGQSLRDECLCCCNRCI</sequence>
<dbReference type="Proteomes" id="UP000728032">
    <property type="component" value="Unassembled WGS sequence"/>
</dbReference>
<name>A0A7R9LFJ9_9ACAR</name>
<dbReference type="AlphaFoldDB" id="A0A7R9LFJ9"/>